<dbReference type="EMBL" id="JOKN01000001">
    <property type="protein sequence ID" value="KEQ57326.1"/>
    <property type="molecule type" value="Genomic_DNA"/>
</dbReference>
<protein>
    <submittedName>
        <fullName evidence="1">PH domain protein</fullName>
    </submittedName>
</protein>
<sequence>MQPDEKIQAHIVSIWRESKKFLSIGGKEGMLVLTDKHLMFIHKTEAKMKWWKAITQRQVINFIRSKNTMIRHDGYDEEDLMNDVEDKRNTELSFDDISEIGFEEKTWGSVLQLEYEKDGKKEKFQYSIAQDWVKYPAKEPTKYMKVDWAPFVQYIKDRQKFTK</sequence>
<evidence type="ECO:0000313" key="2">
    <source>
        <dbReference type="Proteomes" id="UP000028059"/>
    </source>
</evidence>
<accession>A0A081RQ53</accession>
<keyword evidence="2" id="KW-1185">Reference proteome</keyword>
<reference evidence="1 2" key="1">
    <citation type="submission" date="2014-06" db="EMBL/GenBank/DDBJ databases">
        <authorList>
            <person name="Ngugi D.K."/>
            <person name="Blom J."/>
            <person name="Alam I."/>
            <person name="Rashid M."/>
            <person name="Ba Alawi W."/>
            <person name="Zhang G."/>
            <person name="Hikmawan T."/>
            <person name="Guan Y."/>
            <person name="Antunes A."/>
            <person name="Siam R."/>
            <person name="ElDorry H."/>
            <person name="Bajic V."/>
            <person name="Stingl U."/>
        </authorList>
    </citation>
    <scope>NUCLEOTIDE SEQUENCE [LARGE SCALE GENOMIC DNA]</scope>
    <source>
        <strain evidence="1">SCGC AAA799-N04</strain>
    </source>
</reference>
<dbReference type="Proteomes" id="UP000028059">
    <property type="component" value="Unassembled WGS sequence"/>
</dbReference>
<evidence type="ECO:0000313" key="1">
    <source>
        <dbReference type="EMBL" id="KEQ57326.1"/>
    </source>
</evidence>
<proteinExistence type="predicted"/>
<organism evidence="1 2">
    <name type="scientific">Marine Group I thaumarchaeote SCGC AAA799-N04</name>
    <dbReference type="NCBI Taxonomy" id="1502293"/>
    <lineage>
        <taxon>Archaea</taxon>
        <taxon>Nitrososphaerota</taxon>
        <taxon>Marine Group I</taxon>
    </lineage>
</organism>
<gene>
    <name evidence="1" type="ORF">AAA799N04_00003</name>
</gene>
<name>A0A081RQ53_9ARCH</name>
<comment type="caution">
    <text evidence="1">The sequence shown here is derived from an EMBL/GenBank/DDBJ whole genome shotgun (WGS) entry which is preliminary data.</text>
</comment>
<dbReference type="AlphaFoldDB" id="A0A081RQ53"/>
<dbReference type="PATRIC" id="fig|1502293.3.peg.3"/>